<evidence type="ECO:0000313" key="3">
    <source>
        <dbReference type="EnsemblProtists" id="EKX50435"/>
    </source>
</evidence>
<proteinExistence type="predicted"/>
<evidence type="ECO:0000313" key="4">
    <source>
        <dbReference type="Proteomes" id="UP000011087"/>
    </source>
</evidence>
<dbReference type="SUPFAM" id="SSF47923">
    <property type="entry name" value="Ypt/Rab-GAP domain of gyp1p"/>
    <property type="match status" value="2"/>
</dbReference>
<name>L1JQH5_GUITC</name>
<accession>L1JQH5</accession>
<dbReference type="Gene3D" id="1.10.472.80">
    <property type="entry name" value="Ypt/Rab-GAP domain of gyp1p, domain 3"/>
    <property type="match status" value="1"/>
</dbReference>
<dbReference type="KEGG" id="gtt:GUITHDRAFT_66915"/>
<dbReference type="eggNOG" id="KOG1092">
    <property type="taxonomic scope" value="Eukaryota"/>
</dbReference>
<gene>
    <name evidence="2" type="ORF">GUITHDRAFT_66915</name>
</gene>
<sequence>FDKVLGAAVIDLGALQALCWSGCPAEHRAMTWRLLLRYMPGNAERREDKMNRLRLEYADAVVHYFDKYDPEKASLYDKTMYNQIYVDLPRTNPSMPLFQNEQVQQSLHRILYVWAIRHPGTGYVQGINDLVTPFFFVFLQEVCWNGEVMKFLTPSQQQKVEADCYHCLTNMLDNAQDNYVLDSKGIQEKVFKLKRIISRLDEKLVQHLEANDVEFLQFAFRWFNCLLMREFSMECTLRLWDTYVADKSFASFHVYVCAAVLLSFSKELKAMDFQEIIFFLQKMPTEKW</sequence>
<dbReference type="HOGENOM" id="CLU_018687_5_0_1"/>
<keyword evidence="4" id="KW-1185">Reference proteome</keyword>
<dbReference type="SMART" id="SM00164">
    <property type="entry name" value="TBC"/>
    <property type="match status" value="1"/>
</dbReference>
<dbReference type="Pfam" id="PF00566">
    <property type="entry name" value="RabGAP-TBC"/>
    <property type="match status" value="1"/>
</dbReference>
<dbReference type="InterPro" id="IPR000195">
    <property type="entry name" value="Rab-GAP-TBC_dom"/>
</dbReference>
<protein>
    <recommendedName>
        <fullName evidence="1">Rab-GAP TBC domain-containing protein</fullName>
    </recommendedName>
</protein>
<dbReference type="Proteomes" id="UP000011087">
    <property type="component" value="Unassembled WGS sequence"/>
</dbReference>
<dbReference type="OMA" id="CLFVREF"/>
<dbReference type="PANTHER" id="PTHR22957">
    <property type="entry name" value="TBC1 DOMAIN FAMILY MEMBER GTPASE-ACTIVATING PROTEIN"/>
    <property type="match status" value="1"/>
</dbReference>
<dbReference type="RefSeq" id="XP_005837415.1">
    <property type="nucleotide sequence ID" value="XM_005837358.1"/>
</dbReference>
<dbReference type="GO" id="GO:0005096">
    <property type="term" value="F:GTPase activator activity"/>
    <property type="evidence" value="ECO:0007669"/>
    <property type="project" value="TreeGrafter"/>
</dbReference>
<feature type="domain" description="Rab-GAP TBC" evidence="1">
    <location>
        <begin position="22"/>
        <end position="247"/>
    </location>
</feature>
<dbReference type="AlphaFoldDB" id="L1JQH5"/>
<dbReference type="OrthoDB" id="26371at2759"/>
<feature type="non-terminal residue" evidence="2">
    <location>
        <position position="1"/>
    </location>
</feature>
<dbReference type="EnsemblProtists" id="EKX50435">
    <property type="protein sequence ID" value="EKX50435"/>
    <property type="gene ID" value="GUITHDRAFT_66915"/>
</dbReference>
<dbReference type="EMBL" id="JH992978">
    <property type="protein sequence ID" value="EKX50435.1"/>
    <property type="molecule type" value="Genomic_DNA"/>
</dbReference>
<dbReference type="GeneID" id="17307157"/>
<evidence type="ECO:0000313" key="2">
    <source>
        <dbReference type="EMBL" id="EKX50435.1"/>
    </source>
</evidence>
<dbReference type="PANTHER" id="PTHR22957:SF26">
    <property type="entry name" value="LD44506P"/>
    <property type="match status" value="1"/>
</dbReference>
<dbReference type="PROSITE" id="PS50086">
    <property type="entry name" value="TBC_RABGAP"/>
    <property type="match status" value="1"/>
</dbReference>
<organism evidence="2">
    <name type="scientific">Guillardia theta (strain CCMP2712)</name>
    <name type="common">Cryptophyte</name>
    <dbReference type="NCBI Taxonomy" id="905079"/>
    <lineage>
        <taxon>Eukaryota</taxon>
        <taxon>Cryptophyceae</taxon>
        <taxon>Pyrenomonadales</taxon>
        <taxon>Geminigeraceae</taxon>
        <taxon>Guillardia</taxon>
    </lineage>
</organism>
<dbReference type="PaxDb" id="55529-EKX50435"/>
<reference evidence="2 4" key="1">
    <citation type="journal article" date="2012" name="Nature">
        <title>Algal genomes reveal evolutionary mosaicism and the fate of nucleomorphs.</title>
        <authorList>
            <consortium name="DOE Joint Genome Institute"/>
            <person name="Curtis B.A."/>
            <person name="Tanifuji G."/>
            <person name="Burki F."/>
            <person name="Gruber A."/>
            <person name="Irimia M."/>
            <person name="Maruyama S."/>
            <person name="Arias M.C."/>
            <person name="Ball S.G."/>
            <person name="Gile G.H."/>
            <person name="Hirakawa Y."/>
            <person name="Hopkins J.F."/>
            <person name="Kuo A."/>
            <person name="Rensing S.A."/>
            <person name="Schmutz J."/>
            <person name="Symeonidi A."/>
            <person name="Elias M."/>
            <person name="Eveleigh R.J."/>
            <person name="Herman E.K."/>
            <person name="Klute M.J."/>
            <person name="Nakayama T."/>
            <person name="Obornik M."/>
            <person name="Reyes-Prieto A."/>
            <person name="Armbrust E.V."/>
            <person name="Aves S.J."/>
            <person name="Beiko R.G."/>
            <person name="Coutinho P."/>
            <person name="Dacks J.B."/>
            <person name="Durnford D.G."/>
            <person name="Fast N.M."/>
            <person name="Green B.R."/>
            <person name="Grisdale C.J."/>
            <person name="Hempel F."/>
            <person name="Henrissat B."/>
            <person name="Hoppner M.P."/>
            <person name="Ishida K."/>
            <person name="Kim E."/>
            <person name="Koreny L."/>
            <person name="Kroth P.G."/>
            <person name="Liu Y."/>
            <person name="Malik S.B."/>
            <person name="Maier U.G."/>
            <person name="McRose D."/>
            <person name="Mock T."/>
            <person name="Neilson J.A."/>
            <person name="Onodera N.T."/>
            <person name="Poole A.M."/>
            <person name="Pritham E.J."/>
            <person name="Richards T.A."/>
            <person name="Rocap G."/>
            <person name="Roy S.W."/>
            <person name="Sarai C."/>
            <person name="Schaack S."/>
            <person name="Shirato S."/>
            <person name="Slamovits C.H."/>
            <person name="Spencer D.F."/>
            <person name="Suzuki S."/>
            <person name="Worden A.Z."/>
            <person name="Zauner S."/>
            <person name="Barry K."/>
            <person name="Bell C."/>
            <person name="Bharti A.K."/>
            <person name="Crow J.A."/>
            <person name="Grimwood J."/>
            <person name="Kramer R."/>
            <person name="Lindquist E."/>
            <person name="Lucas S."/>
            <person name="Salamov A."/>
            <person name="McFadden G.I."/>
            <person name="Lane C.E."/>
            <person name="Keeling P.J."/>
            <person name="Gray M.W."/>
            <person name="Grigoriev I.V."/>
            <person name="Archibald J.M."/>
        </authorList>
    </citation>
    <scope>NUCLEOTIDE SEQUENCE</scope>
    <source>
        <strain evidence="2 4">CCMP2712</strain>
    </source>
</reference>
<reference evidence="3" key="3">
    <citation type="submission" date="2016-03" db="UniProtKB">
        <authorList>
            <consortium name="EnsemblProtists"/>
        </authorList>
    </citation>
    <scope>IDENTIFICATION</scope>
</reference>
<dbReference type="Gene3D" id="1.10.8.270">
    <property type="entry name" value="putative rabgap domain of human tbc1 domain family member 14 like domains"/>
    <property type="match status" value="1"/>
</dbReference>
<reference evidence="4" key="2">
    <citation type="submission" date="2012-11" db="EMBL/GenBank/DDBJ databases">
        <authorList>
            <person name="Kuo A."/>
            <person name="Curtis B.A."/>
            <person name="Tanifuji G."/>
            <person name="Burki F."/>
            <person name="Gruber A."/>
            <person name="Irimia M."/>
            <person name="Maruyama S."/>
            <person name="Arias M.C."/>
            <person name="Ball S.G."/>
            <person name="Gile G.H."/>
            <person name="Hirakawa Y."/>
            <person name="Hopkins J.F."/>
            <person name="Rensing S.A."/>
            <person name="Schmutz J."/>
            <person name="Symeonidi A."/>
            <person name="Elias M."/>
            <person name="Eveleigh R.J."/>
            <person name="Herman E.K."/>
            <person name="Klute M.J."/>
            <person name="Nakayama T."/>
            <person name="Obornik M."/>
            <person name="Reyes-Prieto A."/>
            <person name="Armbrust E.V."/>
            <person name="Aves S.J."/>
            <person name="Beiko R.G."/>
            <person name="Coutinho P."/>
            <person name="Dacks J.B."/>
            <person name="Durnford D.G."/>
            <person name="Fast N.M."/>
            <person name="Green B.R."/>
            <person name="Grisdale C."/>
            <person name="Hempe F."/>
            <person name="Henrissat B."/>
            <person name="Hoppner M.P."/>
            <person name="Ishida K.-I."/>
            <person name="Kim E."/>
            <person name="Koreny L."/>
            <person name="Kroth P.G."/>
            <person name="Liu Y."/>
            <person name="Malik S.-B."/>
            <person name="Maier U.G."/>
            <person name="McRose D."/>
            <person name="Mock T."/>
            <person name="Neilson J.A."/>
            <person name="Onodera N.T."/>
            <person name="Poole A.M."/>
            <person name="Pritham E.J."/>
            <person name="Richards T.A."/>
            <person name="Rocap G."/>
            <person name="Roy S.W."/>
            <person name="Sarai C."/>
            <person name="Schaack S."/>
            <person name="Shirato S."/>
            <person name="Slamovits C.H."/>
            <person name="Spencer D.F."/>
            <person name="Suzuki S."/>
            <person name="Worden A.Z."/>
            <person name="Zauner S."/>
            <person name="Barry K."/>
            <person name="Bell C."/>
            <person name="Bharti A.K."/>
            <person name="Crow J.A."/>
            <person name="Grimwood J."/>
            <person name="Kramer R."/>
            <person name="Lindquist E."/>
            <person name="Lucas S."/>
            <person name="Salamov A."/>
            <person name="McFadden G.I."/>
            <person name="Lane C.E."/>
            <person name="Keeling P.J."/>
            <person name="Gray M.W."/>
            <person name="Grigoriev I.V."/>
            <person name="Archibald J.M."/>
        </authorList>
    </citation>
    <scope>NUCLEOTIDE SEQUENCE</scope>
    <source>
        <strain evidence="4">CCMP2712</strain>
    </source>
</reference>
<evidence type="ECO:0000259" key="1">
    <source>
        <dbReference type="PROSITE" id="PS50086"/>
    </source>
</evidence>
<dbReference type="InterPro" id="IPR035969">
    <property type="entry name" value="Rab-GAP_TBC_sf"/>
</dbReference>
<dbReference type="Gene3D" id="1.10.10.750">
    <property type="entry name" value="Ypt/Rab-GAP domain of gyp1p, domain 1"/>
    <property type="match status" value="1"/>
</dbReference>
<dbReference type="STRING" id="905079.L1JQH5"/>